<dbReference type="SUPFAM" id="SSF52402">
    <property type="entry name" value="Adenine nucleotide alpha hydrolases-like"/>
    <property type="match status" value="1"/>
</dbReference>
<dbReference type="Proteomes" id="UP000008141">
    <property type="component" value="Unassembled WGS sequence"/>
</dbReference>
<dbReference type="InParanoid" id="E1Z3R2"/>
<reference evidence="4 5" key="1">
    <citation type="journal article" date="2010" name="Plant Cell">
        <title>The Chlorella variabilis NC64A genome reveals adaptation to photosymbiosis, coevolution with viruses, and cryptic sex.</title>
        <authorList>
            <person name="Blanc G."/>
            <person name="Duncan G."/>
            <person name="Agarkova I."/>
            <person name="Borodovsky M."/>
            <person name="Gurnon J."/>
            <person name="Kuo A."/>
            <person name="Lindquist E."/>
            <person name="Lucas S."/>
            <person name="Pangilinan J."/>
            <person name="Polle J."/>
            <person name="Salamov A."/>
            <person name="Terry A."/>
            <person name="Yamada T."/>
            <person name="Dunigan D.D."/>
            <person name="Grigoriev I.V."/>
            <person name="Claverie J.M."/>
            <person name="Van Etten J.L."/>
        </authorList>
    </citation>
    <scope>NUCLEOTIDE SEQUENCE [LARGE SCALE GENOMIC DNA]</scope>
    <source>
        <strain evidence="4 5">NC64A</strain>
    </source>
</reference>
<dbReference type="GO" id="GO:0004066">
    <property type="term" value="F:asparagine synthase (glutamine-hydrolyzing) activity"/>
    <property type="evidence" value="ECO:0007669"/>
    <property type="project" value="InterPro"/>
</dbReference>
<dbReference type="InterPro" id="IPR001962">
    <property type="entry name" value="Asn_synthase"/>
</dbReference>
<dbReference type="GeneID" id="17358934"/>
<proteinExistence type="predicted"/>
<dbReference type="InterPro" id="IPR001283">
    <property type="entry name" value="CRISP-related"/>
</dbReference>
<dbReference type="CDD" id="cd05380">
    <property type="entry name" value="CAP_euk"/>
    <property type="match status" value="1"/>
</dbReference>
<dbReference type="Pfam" id="PF00188">
    <property type="entry name" value="CAP"/>
    <property type="match status" value="1"/>
</dbReference>
<dbReference type="RefSeq" id="XP_005851627.1">
    <property type="nucleotide sequence ID" value="XM_005851565.1"/>
</dbReference>
<dbReference type="PRINTS" id="PR00838">
    <property type="entry name" value="V5ALLERGEN"/>
</dbReference>
<sequence>MHNALRADHNATGRVKLLVWDDQLAAKAQAHADLCTWGHTSGVGLQGNGESIMSQPPVVQYPINGLDVCSYAAWALYQEVTNYNFDVPGTSKEADMPVGHLINLLWAETTRLGCGYTKCPVLGSYVVCWYGPGFYMTPNYKRVMGKNVPRSRCQRATGDDWCEACVGKKACVLLSGGLDSSIAACLGKDVLGLTAAFTVVASDVSTDREHAVVVARTSALQHHLIDISLEEVLQELPNCVRVLQTFDGMALRNEIAGKLAASRAQQVGGKAAR</sequence>
<evidence type="ECO:0000256" key="2">
    <source>
        <dbReference type="ARBA" id="ARBA00023265"/>
    </source>
</evidence>
<dbReference type="PRINTS" id="PR00837">
    <property type="entry name" value="V5TPXLIKE"/>
</dbReference>
<feature type="domain" description="SCP" evidence="3">
    <location>
        <begin position="1"/>
        <end position="138"/>
    </location>
</feature>
<name>E1Z3R2_CHLVA</name>
<dbReference type="KEGG" id="cvr:CHLNCDRAFT_138178"/>
<keyword evidence="2" id="KW-0568">Pathogenesis-related protein</keyword>
<dbReference type="PANTHER" id="PTHR10334">
    <property type="entry name" value="CYSTEINE-RICH SECRETORY PROTEIN-RELATED"/>
    <property type="match status" value="1"/>
</dbReference>
<dbReference type="InterPro" id="IPR035940">
    <property type="entry name" value="CAP_sf"/>
</dbReference>
<dbReference type="Gene3D" id="3.40.50.620">
    <property type="entry name" value="HUPs"/>
    <property type="match status" value="1"/>
</dbReference>
<keyword evidence="2" id="KW-0611">Plant defense</keyword>
<evidence type="ECO:0000256" key="1">
    <source>
        <dbReference type="ARBA" id="ARBA00003143"/>
    </source>
</evidence>
<dbReference type="SMART" id="SM00198">
    <property type="entry name" value="SCP"/>
    <property type="match status" value="1"/>
</dbReference>
<dbReference type="eggNOG" id="KOG3017">
    <property type="taxonomic scope" value="Eukaryota"/>
</dbReference>
<protein>
    <recommendedName>
        <fullName evidence="3">SCP domain-containing protein</fullName>
    </recommendedName>
</protein>
<keyword evidence="5" id="KW-1185">Reference proteome</keyword>
<dbReference type="SUPFAM" id="SSF55797">
    <property type="entry name" value="PR-1-like"/>
    <property type="match status" value="1"/>
</dbReference>
<evidence type="ECO:0000259" key="3">
    <source>
        <dbReference type="SMART" id="SM00198"/>
    </source>
</evidence>
<evidence type="ECO:0000313" key="4">
    <source>
        <dbReference type="EMBL" id="EFN59525.1"/>
    </source>
</evidence>
<dbReference type="AlphaFoldDB" id="E1Z3R2"/>
<dbReference type="InterPro" id="IPR014044">
    <property type="entry name" value="CAP_dom"/>
</dbReference>
<comment type="function">
    <text evidence="1">Probably involved in the defense reaction of plants against pathogens.</text>
</comment>
<dbReference type="InterPro" id="IPR014729">
    <property type="entry name" value="Rossmann-like_a/b/a_fold"/>
</dbReference>
<gene>
    <name evidence="4" type="ORF">CHLNCDRAFT_138178</name>
</gene>
<dbReference type="EMBL" id="GL433836">
    <property type="protein sequence ID" value="EFN59525.1"/>
    <property type="molecule type" value="Genomic_DNA"/>
</dbReference>
<dbReference type="OrthoDB" id="1472065at2759"/>
<dbReference type="Pfam" id="PF00733">
    <property type="entry name" value="Asn_synthase"/>
    <property type="match status" value="1"/>
</dbReference>
<dbReference type="Gene3D" id="3.40.33.10">
    <property type="entry name" value="CAP"/>
    <property type="match status" value="1"/>
</dbReference>
<accession>E1Z3R2</accession>
<dbReference type="GO" id="GO:0006529">
    <property type="term" value="P:asparagine biosynthetic process"/>
    <property type="evidence" value="ECO:0007669"/>
    <property type="project" value="InterPro"/>
</dbReference>
<organism evidence="5">
    <name type="scientific">Chlorella variabilis</name>
    <name type="common">Green alga</name>
    <dbReference type="NCBI Taxonomy" id="554065"/>
    <lineage>
        <taxon>Eukaryota</taxon>
        <taxon>Viridiplantae</taxon>
        <taxon>Chlorophyta</taxon>
        <taxon>core chlorophytes</taxon>
        <taxon>Trebouxiophyceae</taxon>
        <taxon>Chlorellales</taxon>
        <taxon>Chlorellaceae</taxon>
        <taxon>Chlorella clade</taxon>
        <taxon>Chlorella</taxon>
    </lineage>
</organism>
<dbReference type="CDD" id="cd01991">
    <property type="entry name" value="Asn_synthase_B_C"/>
    <property type="match status" value="1"/>
</dbReference>
<dbReference type="InterPro" id="IPR002413">
    <property type="entry name" value="V5_allergen-like"/>
</dbReference>
<evidence type="ECO:0000313" key="5">
    <source>
        <dbReference type="Proteomes" id="UP000008141"/>
    </source>
</evidence>